<sequence length="223" mass="25575">MAIILANAIVPFVKFVETRTVKTNTEVTCDNIKSQQHYSLTDMSGTWYGVEILDHVTKGRPIVDTCIKVNIRQQENNYIELEWKERDFVVTYKFRILDQTRRGKWTSQGSQSGKNEEPLKKILAEVHSNSNLSDVFITKAADANLVLSFCSEPSKLYSLVLFKTHSVNESELVTLHELVQRFGMPKPVDIKRYCRNSSESLESRLSLLLITPMIMFFVHGLND</sequence>
<evidence type="ECO:0000313" key="1">
    <source>
        <dbReference type="EMBL" id="KAK7576289.1"/>
    </source>
</evidence>
<protein>
    <submittedName>
        <fullName evidence="1">Uncharacterized protein</fullName>
    </submittedName>
</protein>
<comment type="caution">
    <text evidence="1">The sequence shown here is derived from an EMBL/GenBank/DDBJ whole genome shotgun (WGS) entry which is preliminary data.</text>
</comment>
<dbReference type="EMBL" id="JBBCAQ010000036">
    <property type="protein sequence ID" value="KAK7576289.1"/>
    <property type="molecule type" value="Genomic_DNA"/>
</dbReference>
<evidence type="ECO:0000313" key="2">
    <source>
        <dbReference type="Proteomes" id="UP001367676"/>
    </source>
</evidence>
<keyword evidence="2" id="KW-1185">Reference proteome</keyword>
<organism evidence="1 2">
    <name type="scientific">Parthenolecanium corni</name>
    <dbReference type="NCBI Taxonomy" id="536013"/>
    <lineage>
        <taxon>Eukaryota</taxon>
        <taxon>Metazoa</taxon>
        <taxon>Ecdysozoa</taxon>
        <taxon>Arthropoda</taxon>
        <taxon>Hexapoda</taxon>
        <taxon>Insecta</taxon>
        <taxon>Pterygota</taxon>
        <taxon>Neoptera</taxon>
        <taxon>Paraneoptera</taxon>
        <taxon>Hemiptera</taxon>
        <taxon>Sternorrhyncha</taxon>
        <taxon>Coccoidea</taxon>
        <taxon>Coccidae</taxon>
        <taxon>Parthenolecanium</taxon>
    </lineage>
</organism>
<reference evidence="1 2" key="1">
    <citation type="submission" date="2024-03" db="EMBL/GenBank/DDBJ databases">
        <title>Adaptation during the transition from Ophiocordyceps entomopathogen to insect associate is accompanied by gene loss and intensified selection.</title>
        <authorList>
            <person name="Ward C.M."/>
            <person name="Onetto C.A."/>
            <person name="Borneman A.R."/>
        </authorList>
    </citation>
    <scope>NUCLEOTIDE SEQUENCE [LARGE SCALE GENOMIC DNA]</scope>
    <source>
        <strain evidence="1">AWRI1</strain>
        <tissue evidence="1">Single Adult Female</tissue>
    </source>
</reference>
<name>A0AAN9XZJ9_9HEMI</name>
<accession>A0AAN9XZJ9</accession>
<proteinExistence type="predicted"/>
<dbReference type="AlphaFoldDB" id="A0AAN9XZJ9"/>
<dbReference type="Gene3D" id="2.40.128.20">
    <property type="match status" value="1"/>
</dbReference>
<dbReference type="Proteomes" id="UP001367676">
    <property type="component" value="Unassembled WGS sequence"/>
</dbReference>
<gene>
    <name evidence="1" type="ORF">V9T40_012575</name>
</gene>
<dbReference type="InterPro" id="IPR012674">
    <property type="entry name" value="Calycin"/>
</dbReference>
<dbReference type="SUPFAM" id="SSF50814">
    <property type="entry name" value="Lipocalins"/>
    <property type="match status" value="1"/>
</dbReference>